<dbReference type="AlphaFoldDB" id="A0A0D5XZG1"/>
<dbReference type="Proteomes" id="UP000032748">
    <property type="component" value="Chromosome"/>
</dbReference>
<name>A0A0D5XZG1_9PSED</name>
<evidence type="ECO:0000313" key="4">
    <source>
        <dbReference type="Proteomes" id="UP000032748"/>
    </source>
</evidence>
<dbReference type="EMBL" id="CP011110">
    <property type="protein sequence ID" value="AKA24493.1"/>
    <property type="molecule type" value="Genomic_DNA"/>
</dbReference>
<feature type="region of interest" description="Disordered" evidence="2">
    <location>
        <begin position="1"/>
        <end position="37"/>
    </location>
</feature>
<feature type="coiled-coil region" evidence="1">
    <location>
        <begin position="52"/>
        <end position="79"/>
    </location>
</feature>
<evidence type="ECO:0000256" key="2">
    <source>
        <dbReference type="SAM" id="MobiDB-lite"/>
    </source>
</evidence>
<evidence type="ECO:0000313" key="3">
    <source>
        <dbReference type="EMBL" id="AKA24493.1"/>
    </source>
</evidence>
<reference evidence="3 4" key="1">
    <citation type="journal article" date="2015" name="Mol. Plant Microbe Interact.">
        <title>Comparative Genomic Analysis of Pseudomonas chlororaphis PCL1606 Reveals New Insight into Antifungal Compounds Involved in Biocontrol.</title>
        <authorList>
            <person name="Calderon C.E."/>
            <person name="Ramos C."/>
            <person name="de Vicente A."/>
            <person name="Cazorla F.M."/>
        </authorList>
    </citation>
    <scope>NUCLEOTIDE SEQUENCE [LARGE SCALE GENOMIC DNA]</scope>
    <source>
        <strain evidence="3 4">PCL1606</strain>
    </source>
</reference>
<keyword evidence="1" id="KW-0175">Coiled coil</keyword>
<accession>A0A0D5XZG1</accession>
<dbReference type="KEGG" id="pcz:PCL1606_30420"/>
<gene>
    <name evidence="3" type="ORF">PCL1606_30420</name>
</gene>
<dbReference type="PATRIC" id="fig|587753.10.peg.3033"/>
<evidence type="ECO:0000256" key="1">
    <source>
        <dbReference type="SAM" id="Coils"/>
    </source>
</evidence>
<organism evidence="3 4">
    <name type="scientific">Pseudomonas chlororaphis</name>
    <dbReference type="NCBI Taxonomy" id="587753"/>
    <lineage>
        <taxon>Bacteria</taxon>
        <taxon>Pseudomonadati</taxon>
        <taxon>Pseudomonadota</taxon>
        <taxon>Gammaproteobacteria</taxon>
        <taxon>Pseudomonadales</taxon>
        <taxon>Pseudomonadaceae</taxon>
        <taxon>Pseudomonas</taxon>
    </lineage>
</organism>
<sequence>MPAVSTEPSVDEAQAAPQESVRVSLSEEGKAKAAKEQDKFADIDASNLPDNVKKLLKAIREIQEKIEEKMQELDAVKNDPSLSEKERQAKTQVIQVELSILSNQLTSRNNDLNKLQLSKADKDTASQLLLSKG</sequence>
<feature type="compositionally biased region" description="Basic and acidic residues" evidence="2">
    <location>
        <begin position="25"/>
        <end position="37"/>
    </location>
</feature>
<protein>
    <submittedName>
        <fullName evidence="3">Uncharacterized protein</fullName>
    </submittedName>
</protein>
<proteinExistence type="predicted"/>